<feature type="region of interest" description="Disordered" evidence="2">
    <location>
        <begin position="659"/>
        <end position="679"/>
    </location>
</feature>
<sequence length="1288" mass="141744">MHDNGVSVTRRRALLLLGLLALVLLELRYEPSRKSAKYGAQFVRERYGVRPITIAFADVEHLNQLVAPCAAICSDKTMAPPATGEKIDYSTVDTQMVYRWGDDALGAKPDRYNESVVSEYEQQYLPLRRRDTVQFALAKILTHRISRSTHIINSTDDADFVFLPLLSLEFTWCRSCTIDGQDWDGKPQQREFTERFIELVKPYSGRRAYPSVILPLSLIRSDYEGTLLKKSITDDYAQDLLTIAIEREPRSPLPDNLPHFITVPYPSFWHVNDTSELYAEAASESKERRYARNDRTLVLFTGKTLPNSPTSGKGPQNGYKVRQAINEQLEAAKAKQQHDISNLVTRPWNFKGGFDVIFENMLHSTFCLEPPGDSSTRKGFYDSILLGCIPVIFREHTYDEVWTPHGRASDAAIYISEEKVISGETDIVDTLAAIPASAIEEKRRVMDRLRPHLQYSLSDQAGEISKSCDAIISFAALLIDSKDASLIRVAASESFTASTANACTPCDPTPTRHDSPHSFTTLTLRASTAACLVTSVTRSSYSYDTDACSFSFRSDKPQERTDLLSHGQLATIMPFFPPPPSPRHANAFNDRLDEDLASSGPSSSQPSPLTNPRTPVPVPPSSQRTSPTTPTVRFAPQLSPRLMAKEAEPVRSPLARLFSFRSPWGGSGQKCDDGKRNRASAPALSLSANVATAQMAPVALPSPIVTPRITSRPRRQRRTDWDTVSEASVNESAETASRDVDSVMSSDNLGDDERSSRASCSPRAASSPEMMSEAYPEQLSPSTLAFKAALRNYDPTPRACEPWTPRMTQSFAAFQDARESPPDAPLPSAPNATRFSSEAQSKMPSRLLSTRLPSIRVEGLSMEDVFAELDARLRVSRSAQNLSQITEEHSLFAAALPPMSKSAPTTPMTSQQDPPRFSLVVDRPSSLAYANSIATSTSIDSLDTVTPSPDLMALPALKPSPRRSSLVHRSAHMSIRIPPRGSFAPVSPGTSPTIAFSPMRNSRMSTMSTASALPAFGFPMPPDTPTRCQSSFTPPLPSPTIRDSYLTVTRPVSEVDAFAPPDVFILPPTPVVEPQPCFESQRDDDEYESESESEKEVEDVTASDSSRSLASSASLPTPALSESDSRSSIETQATSHGSDDLEQCEESDEEPTLDGMLHDLSRSVTPTQSRISKEQLDSISALDQLATRTISPRLDHKEHVNNIPRPHRWSARSSIDDARFEDAIPYESARPRQVIVRKQPSWQPAKRPLAPPAILVSSHSAGSDLDDLHEAVVIMGERMGRTSVGMAM</sequence>
<feature type="compositionally biased region" description="Low complexity" evidence="2">
    <location>
        <begin position="598"/>
        <end position="608"/>
    </location>
</feature>
<feature type="signal peptide" evidence="3">
    <location>
        <begin position="1"/>
        <end position="25"/>
    </location>
</feature>
<keyword evidence="6" id="KW-1185">Reference proteome</keyword>
<organism evidence="5 6">
    <name type="scientific">Mixia osmundae (strain CBS 9802 / IAM 14324 / JCM 22182 / KY 12970)</name>
    <dbReference type="NCBI Taxonomy" id="764103"/>
    <lineage>
        <taxon>Eukaryota</taxon>
        <taxon>Fungi</taxon>
        <taxon>Dikarya</taxon>
        <taxon>Basidiomycota</taxon>
        <taxon>Pucciniomycotina</taxon>
        <taxon>Mixiomycetes</taxon>
        <taxon>Mixiales</taxon>
        <taxon>Mixiaceae</taxon>
        <taxon>Mixia</taxon>
    </lineage>
</organism>
<dbReference type="EMBL" id="BABT02000062">
    <property type="protein sequence ID" value="GAA95768.1"/>
    <property type="molecule type" value="Genomic_DNA"/>
</dbReference>
<feature type="compositionally biased region" description="Acidic residues" evidence="2">
    <location>
        <begin position="1140"/>
        <end position="1152"/>
    </location>
</feature>
<proteinExistence type="inferred from homology"/>
<dbReference type="Pfam" id="PF03016">
    <property type="entry name" value="Exostosin_GT47"/>
    <property type="match status" value="1"/>
</dbReference>
<feature type="region of interest" description="Disordered" evidence="2">
    <location>
        <begin position="704"/>
        <end position="779"/>
    </location>
</feature>
<feature type="compositionally biased region" description="Low complexity" evidence="2">
    <location>
        <begin position="1102"/>
        <end position="1122"/>
    </location>
</feature>
<reference evidence="5 6" key="2">
    <citation type="journal article" date="2012" name="Open Biol.">
        <title>Characteristics of nucleosomes and linker DNA regions on the genome of the basidiomycete Mixia osmundae revealed by mono- and dinucleosome mapping.</title>
        <authorList>
            <person name="Nishida H."/>
            <person name="Kondo S."/>
            <person name="Matsumoto T."/>
            <person name="Suzuki Y."/>
            <person name="Yoshikawa H."/>
            <person name="Taylor T.D."/>
            <person name="Sugiyama J."/>
        </authorList>
    </citation>
    <scope>NUCLEOTIDE SEQUENCE [LARGE SCALE GENOMIC DNA]</scope>
    <source>
        <strain evidence="6">CBS 9802 / IAM 14324 / JCM 22182 / KY 12970</strain>
    </source>
</reference>
<dbReference type="PANTHER" id="PTHR11062:SF281">
    <property type="entry name" value="EXOSTOSIN-LIKE 2"/>
    <property type="match status" value="1"/>
</dbReference>
<evidence type="ECO:0000256" key="3">
    <source>
        <dbReference type="SAM" id="SignalP"/>
    </source>
</evidence>
<comment type="caution">
    <text evidence="5">The sequence shown here is derived from an EMBL/GenBank/DDBJ whole genome shotgun (WGS) entry which is preliminary data.</text>
</comment>
<reference evidence="5 6" key="1">
    <citation type="journal article" date="2011" name="J. Gen. Appl. Microbiol.">
        <title>Draft genome sequencing of the enigmatic basidiomycete Mixia osmundae.</title>
        <authorList>
            <person name="Nishida H."/>
            <person name="Nagatsuka Y."/>
            <person name="Sugiyama J."/>
        </authorList>
    </citation>
    <scope>NUCLEOTIDE SEQUENCE [LARGE SCALE GENOMIC DNA]</scope>
    <source>
        <strain evidence="6">CBS 9802 / IAM 14324 / JCM 22182 / KY 12970</strain>
    </source>
</reference>
<dbReference type="GO" id="GO:0016757">
    <property type="term" value="F:glycosyltransferase activity"/>
    <property type="evidence" value="ECO:0007669"/>
    <property type="project" value="InterPro"/>
</dbReference>
<evidence type="ECO:0000313" key="6">
    <source>
        <dbReference type="Proteomes" id="UP000009131"/>
    </source>
</evidence>
<feature type="region of interest" description="Disordered" evidence="2">
    <location>
        <begin position="1066"/>
        <end position="1153"/>
    </location>
</feature>
<keyword evidence="3" id="KW-0732">Signal</keyword>
<evidence type="ECO:0000256" key="1">
    <source>
        <dbReference type="ARBA" id="ARBA00010271"/>
    </source>
</evidence>
<evidence type="ECO:0000256" key="2">
    <source>
        <dbReference type="SAM" id="MobiDB-lite"/>
    </source>
</evidence>
<feature type="chain" id="PRO_5009955650" description="Exostosin GT47 domain-containing protein" evidence="3">
    <location>
        <begin position="26"/>
        <end position="1288"/>
    </location>
</feature>
<evidence type="ECO:0000259" key="4">
    <source>
        <dbReference type="Pfam" id="PF03016"/>
    </source>
</evidence>
<dbReference type="eggNOG" id="KOG1021">
    <property type="taxonomic scope" value="Eukaryota"/>
</dbReference>
<dbReference type="STRING" id="764103.G7DYV8"/>
<comment type="similarity">
    <text evidence="1">Belongs to the glycosyltransferase 47 family.</text>
</comment>
<dbReference type="PANTHER" id="PTHR11062">
    <property type="entry name" value="EXOSTOSIN HEPARAN SULFATE GLYCOSYLTRANSFERASE -RELATED"/>
    <property type="match status" value="1"/>
</dbReference>
<dbReference type="Proteomes" id="UP000009131">
    <property type="component" value="Unassembled WGS sequence"/>
</dbReference>
<protein>
    <recommendedName>
        <fullName evidence="4">Exostosin GT47 domain-containing protein</fullName>
    </recommendedName>
</protein>
<dbReference type="OrthoDB" id="408493at2759"/>
<feature type="compositionally biased region" description="Acidic residues" evidence="2">
    <location>
        <begin position="1082"/>
        <end position="1101"/>
    </location>
</feature>
<feature type="domain" description="Exostosin GT47" evidence="4">
    <location>
        <begin position="261"/>
        <end position="420"/>
    </location>
</feature>
<dbReference type="InterPro" id="IPR040911">
    <property type="entry name" value="Exostosin_GT47"/>
</dbReference>
<gene>
    <name evidence="5" type="primary">Mo02425</name>
    <name evidence="5" type="ORF">E5Q_02425</name>
</gene>
<feature type="compositionally biased region" description="Polar residues" evidence="2">
    <location>
        <begin position="830"/>
        <end position="845"/>
    </location>
</feature>
<feature type="compositionally biased region" description="Polar residues" evidence="2">
    <location>
        <begin position="725"/>
        <end position="735"/>
    </location>
</feature>
<feature type="compositionally biased region" description="Low complexity" evidence="2">
    <location>
        <begin position="621"/>
        <end position="633"/>
    </location>
</feature>
<dbReference type="InterPro" id="IPR004263">
    <property type="entry name" value="Exostosin"/>
</dbReference>
<dbReference type="InParanoid" id="G7DYV8"/>
<evidence type="ECO:0000313" key="5">
    <source>
        <dbReference type="EMBL" id="GAA95768.1"/>
    </source>
</evidence>
<feature type="region of interest" description="Disordered" evidence="2">
    <location>
        <begin position="593"/>
        <end position="640"/>
    </location>
</feature>
<feature type="region of interest" description="Disordered" evidence="2">
    <location>
        <begin position="817"/>
        <end position="845"/>
    </location>
</feature>
<feature type="compositionally biased region" description="Low complexity" evidence="2">
    <location>
        <begin position="757"/>
        <end position="768"/>
    </location>
</feature>
<dbReference type="RefSeq" id="XP_014570236.1">
    <property type="nucleotide sequence ID" value="XM_014714750.1"/>
</dbReference>
<feature type="compositionally biased region" description="Polar residues" evidence="2">
    <location>
        <begin position="1126"/>
        <end position="1136"/>
    </location>
</feature>
<dbReference type="HOGENOM" id="CLU_262462_0_0_1"/>
<accession>G7DYV8</accession>
<name>G7DYV8_MIXOS</name>